<dbReference type="InterPro" id="IPR011110">
    <property type="entry name" value="Reg_prop"/>
</dbReference>
<evidence type="ECO:0000256" key="3">
    <source>
        <dbReference type="ARBA" id="ARBA00023012"/>
    </source>
</evidence>
<dbReference type="InterPro" id="IPR011123">
    <property type="entry name" value="Y_Y_Y"/>
</dbReference>
<dbReference type="EMBL" id="CP121196">
    <property type="protein sequence ID" value="XBH17717.1"/>
    <property type="molecule type" value="Genomic_DNA"/>
</dbReference>
<dbReference type="PANTHER" id="PTHR24421">
    <property type="entry name" value="NITRATE/NITRITE SENSOR PROTEIN NARX-RELATED"/>
    <property type="match status" value="1"/>
</dbReference>
<dbReference type="GO" id="GO:0016020">
    <property type="term" value="C:membrane"/>
    <property type="evidence" value="ECO:0007669"/>
    <property type="project" value="InterPro"/>
</dbReference>
<dbReference type="RefSeq" id="WP_348262942.1">
    <property type="nucleotide sequence ID" value="NZ_CP121196.1"/>
</dbReference>
<dbReference type="GO" id="GO:0000155">
    <property type="term" value="F:phosphorelay sensor kinase activity"/>
    <property type="evidence" value="ECO:0007669"/>
    <property type="project" value="InterPro"/>
</dbReference>
<evidence type="ECO:0000256" key="4">
    <source>
        <dbReference type="SAM" id="Phobius"/>
    </source>
</evidence>
<dbReference type="SUPFAM" id="SSF50998">
    <property type="entry name" value="Quinoprotein alcohol dehydrogenase-like"/>
    <property type="match status" value="1"/>
</dbReference>
<dbReference type="SUPFAM" id="SSF63829">
    <property type="entry name" value="Calcium-dependent phosphotriesterase"/>
    <property type="match status" value="1"/>
</dbReference>
<evidence type="ECO:0000259" key="5">
    <source>
        <dbReference type="SMART" id="SM00387"/>
    </source>
</evidence>
<dbReference type="InterPro" id="IPR013783">
    <property type="entry name" value="Ig-like_fold"/>
</dbReference>
<dbReference type="Gene3D" id="2.130.10.10">
    <property type="entry name" value="YVTN repeat-like/Quinoprotein amine dehydrogenase"/>
    <property type="match status" value="4"/>
</dbReference>
<evidence type="ECO:0000313" key="6">
    <source>
        <dbReference type="EMBL" id="XBH17717.1"/>
    </source>
</evidence>
<dbReference type="InterPro" id="IPR011712">
    <property type="entry name" value="Sig_transdc_His_kin_sub3_dim/P"/>
</dbReference>
<keyword evidence="4" id="KW-1133">Transmembrane helix</keyword>
<dbReference type="InterPro" id="IPR036890">
    <property type="entry name" value="HATPase_C_sf"/>
</dbReference>
<dbReference type="Pfam" id="PF07495">
    <property type="entry name" value="Y_Y_Y"/>
    <property type="match status" value="1"/>
</dbReference>
<keyword evidence="3" id="KW-0902">Two-component regulatory system</keyword>
<dbReference type="InterPro" id="IPR015943">
    <property type="entry name" value="WD40/YVTN_repeat-like_dom_sf"/>
</dbReference>
<dbReference type="SMART" id="SM00387">
    <property type="entry name" value="HATPase_c"/>
    <property type="match status" value="1"/>
</dbReference>
<keyword evidence="4" id="KW-0472">Membrane</keyword>
<organism evidence="6">
    <name type="scientific">Telmatobacter sp. DSM 110680</name>
    <dbReference type="NCBI Taxonomy" id="3036704"/>
    <lineage>
        <taxon>Bacteria</taxon>
        <taxon>Pseudomonadati</taxon>
        <taxon>Acidobacteriota</taxon>
        <taxon>Terriglobia</taxon>
        <taxon>Terriglobales</taxon>
        <taxon>Acidobacteriaceae</taxon>
        <taxon>Telmatobacter</taxon>
    </lineage>
</organism>
<dbReference type="Pfam" id="PF02518">
    <property type="entry name" value="HATPase_c"/>
    <property type="match status" value="1"/>
</dbReference>
<dbReference type="AlphaFoldDB" id="A0AAU7DKT6"/>
<dbReference type="GO" id="GO:0046983">
    <property type="term" value="F:protein dimerization activity"/>
    <property type="evidence" value="ECO:0007669"/>
    <property type="project" value="InterPro"/>
</dbReference>
<dbReference type="Pfam" id="PF07494">
    <property type="entry name" value="Reg_prop"/>
    <property type="match status" value="7"/>
</dbReference>
<feature type="domain" description="Histidine kinase/HSP90-like ATPase" evidence="5">
    <location>
        <begin position="822"/>
        <end position="918"/>
    </location>
</feature>
<dbReference type="InterPro" id="IPR050482">
    <property type="entry name" value="Sensor_HK_TwoCompSys"/>
</dbReference>
<keyword evidence="4" id="KW-0812">Transmembrane</keyword>
<protein>
    <submittedName>
        <fullName evidence="6">Two-component regulator propeller domain-containing protein</fullName>
    </submittedName>
</protein>
<dbReference type="Pfam" id="PF07730">
    <property type="entry name" value="HisKA_3"/>
    <property type="match status" value="1"/>
</dbReference>
<feature type="transmembrane region" description="Helical" evidence="4">
    <location>
        <begin position="682"/>
        <end position="700"/>
    </location>
</feature>
<name>A0AAU7DKT6_9BACT</name>
<gene>
    <name evidence="6" type="ORF">P8935_24530</name>
</gene>
<dbReference type="InterPro" id="IPR003594">
    <property type="entry name" value="HATPase_dom"/>
</dbReference>
<sequence>MENGLPQNTVKAMAQTRDGFLWLGTEVGLVRFDGTNFVLFDQDSKTALPGNDVHCLLAGDDGALWIGTSDGLARLKDGAVTTFTTANGLPSNSIRSLYKSPEGEVIVSTENGGVGIEGSRVVPVSDQRMGGPPALLRAELADKYYTIVNKTTVEISHNGRTEQSFAVGKELPGTRIQTAYADREGGLWIGTNGGLVRWTENKSGNKIDRFPLTDPLATTSILSILEDREGNIWVGTETGGLHILRDERFRTFGARDGLSSDATTTVVEDNSGTLWIGTSGSGLNAFAHNGSSFTKVKTLDVRNGLYSDVILSLAAAPNGDIWVGTPDGLNRIHNGVVSPFPSADGLPDEFIRSLLVDADGSLWIGTRRGLAHWNPGSPGNQMDIFTQATGLGSDLVGAMARDTRGNLWVATLAGLSRLQDPHLQGSTKPSISNFTATEGLSSNVITALLPRQDGTLLIGTNGQGWNLWDGQHFSPVARTGLNHTAIHAILDDEHGHLWFATANGIARCDCDMAGGCSHWMEFGPADGLRGREMATNSHPSAWRSRDGWLWFATPKGLVAIDPAHFPVNTVPPPVALIRFAADDVDQPLYETDRLKVQAGHNHFQFDYAGLSFTAPQKVRYRFMLEGFDHQWTEAGARRSAYYTNIPPGNYTFRVQAANNDGLWNSDGAALAFTLRPHFYQTVWFYILLAALAAGLIVLILRLRLLRAKRQFDAVLAERNRIAREVHDTLAQGYVGVSVQLEVLSELLRYNKTEAAIKHLDTARQHVREGLAEARQSIWALRSQDSGENTLPVKLRRSTEQANGNGIEASFSLYGAYRPMPEEKEREFLRVGQEAIHNVKKHAGATHLVVQLEYGPAEIALVVRDDGRGFEVKDGADSPPGHYGLTGMRERADAIGGTLEVNSERGSGTTVRLQVMTPKDAQERSGN</sequence>
<evidence type="ECO:0000256" key="2">
    <source>
        <dbReference type="ARBA" id="ARBA00022777"/>
    </source>
</evidence>
<dbReference type="Gene3D" id="2.60.40.10">
    <property type="entry name" value="Immunoglobulins"/>
    <property type="match status" value="1"/>
</dbReference>
<evidence type="ECO:0000256" key="1">
    <source>
        <dbReference type="ARBA" id="ARBA00022679"/>
    </source>
</evidence>
<dbReference type="Gene3D" id="1.20.5.1930">
    <property type="match status" value="1"/>
</dbReference>
<dbReference type="InterPro" id="IPR011047">
    <property type="entry name" value="Quinoprotein_ADH-like_sf"/>
</dbReference>
<dbReference type="Gene3D" id="3.30.565.10">
    <property type="entry name" value="Histidine kinase-like ATPase, C-terminal domain"/>
    <property type="match status" value="1"/>
</dbReference>
<reference evidence="6" key="1">
    <citation type="submission" date="2023-03" db="EMBL/GenBank/DDBJ databases">
        <title>Edaphobacter sp.</title>
        <authorList>
            <person name="Huber K.J."/>
            <person name="Papendorf J."/>
            <person name="Pilke C."/>
            <person name="Bunk B."/>
            <person name="Sproeer C."/>
            <person name="Pester M."/>
        </authorList>
    </citation>
    <scope>NUCLEOTIDE SEQUENCE</scope>
    <source>
        <strain evidence="6">DSM 110680</strain>
    </source>
</reference>
<dbReference type="SUPFAM" id="SSF55874">
    <property type="entry name" value="ATPase domain of HSP90 chaperone/DNA topoisomerase II/histidine kinase"/>
    <property type="match status" value="1"/>
</dbReference>
<keyword evidence="2" id="KW-0418">Kinase</keyword>
<keyword evidence="1" id="KW-0808">Transferase</keyword>
<accession>A0AAU7DKT6</accession>
<dbReference type="PANTHER" id="PTHR24421:SF62">
    <property type="entry name" value="SENSORY TRANSDUCTION HISTIDINE KINASE"/>
    <property type="match status" value="1"/>
</dbReference>
<proteinExistence type="predicted"/>
<dbReference type="CDD" id="cd16917">
    <property type="entry name" value="HATPase_UhpB-NarQ-NarX-like"/>
    <property type="match status" value="1"/>
</dbReference>